<keyword evidence="12" id="KW-1185">Reference proteome</keyword>
<organism evidence="11 12">
    <name type="scientific">Methylobacter tundripaludum</name>
    <dbReference type="NCBI Taxonomy" id="173365"/>
    <lineage>
        <taxon>Bacteria</taxon>
        <taxon>Pseudomonadati</taxon>
        <taxon>Pseudomonadota</taxon>
        <taxon>Gammaproteobacteria</taxon>
        <taxon>Methylococcales</taxon>
        <taxon>Methylococcaceae</taxon>
        <taxon>Methylobacter</taxon>
    </lineage>
</organism>
<dbReference type="RefSeq" id="WP_104423017.1">
    <property type="nucleotide sequence ID" value="NZ_PTIY01000004.1"/>
</dbReference>
<evidence type="ECO:0000256" key="9">
    <source>
        <dbReference type="ARBA" id="ARBA00049893"/>
    </source>
</evidence>
<evidence type="ECO:0000256" key="2">
    <source>
        <dbReference type="ARBA" id="ARBA00007353"/>
    </source>
</evidence>
<dbReference type="OrthoDB" id="4279at2"/>
<sequence>MNGIKHWLTPDWPAPANVHAATTLRNGGVSCGAYTSLNPAMHVGDDVGVVKQNRQTIKEWLGLPGDPVWLEQIHSNRAVPAVTTESLQQADASYTAESGVVCAVLTADCLPLLVCAADGSWVAAIHAGWRGLLAGVIGNTVSAMQNSDLLVWLGPAIGPDCFEVGGEVRDAFLQKSAAFSTAFKPQNNGKWLADIYQLARIDLAMMGLNIKVYGGGFCTVTEQERFYSYRRDKQTGRMATLIWRE</sequence>
<evidence type="ECO:0000256" key="5">
    <source>
        <dbReference type="ARBA" id="ARBA00022801"/>
    </source>
</evidence>
<comment type="caution">
    <text evidence="11">The sequence shown here is derived from an EMBL/GenBank/DDBJ whole genome shotgun (WGS) entry which is preliminary data.</text>
</comment>
<gene>
    <name evidence="11" type="ORF">B0F88_1043</name>
</gene>
<comment type="catalytic activity">
    <reaction evidence="7">
        <text>adenosine + H2O + H(+) = inosine + NH4(+)</text>
        <dbReference type="Rhea" id="RHEA:24408"/>
        <dbReference type="ChEBI" id="CHEBI:15377"/>
        <dbReference type="ChEBI" id="CHEBI:15378"/>
        <dbReference type="ChEBI" id="CHEBI:16335"/>
        <dbReference type="ChEBI" id="CHEBI:17596"/>
        <dbReference type="ChEBI" id="CHEBI:28938"/>
        <dbReference type="EC" id="3.5.4.4"/>
    </reaction>
    <physiologicalReaction direction="left-to-right" evidence="7">
        <dbReference type="Rhea" id="RHEA:24409"/>
    </physiologicalReaction>
</comment>
<accession>A0A2S6H3Z0</accession>
<dbReference type="SUPFAM" id="SSF64438">
    <property type="entry name" value="CNF1/YfiH-like putative cysteine hydrolases"/>
    <property type="match status" value="1"/>
</dbReference>
<dbReference type="Gene3D" id="3.60.140.10">
    <property type="entry name" value="CNF1/YfiH-like putative cysteine hydrolases"/>
    <property type="match status" value="1"/>
</dbReference>
<comment type="similarity">
    <text evidence="2 10">Belongs to the purine nucleoside phosphorylase YfiH/LACC1 family.</text>
</comment>
<dbReference type="NCBIfam" id="TIGR00726">
    <property type="entry name" value="peptidoglycan editing factor PgeF"/>
    <property type="match status" value="1"/>
</dbReference>
<dbReference type="EMBL" id="PTIY01000004">
    <property type="protein sequence ID" value="PPK72212.1"/>
    <property type="molecule type" value="Genomic_DNA"/>
</dbReference>
<comment type="catalytic activity">
    <reaction evidence="1">
        <text>inosine + phosphate = alpha-D-ribose 1-phosphate + hypoxanthine</text>
        <dbReference type="Rhea" id="RHEA:27646"/>
        <dbReference type="ChEBI" id="CHEBI:17368"/>
        <dbReference type="ChEBI" id="CHEBI:17596"/>
        <dbReference type="ChEBI" id="CHEBI:43474"/>
        <dbReference type="ChEBI" id="CHEBI:57720"/>
        <dbReference type="EC" id="2.4.2.1"/>
    </reaction>
    <physiologicalReaction direction="left-to-right" evidence="1">
        <dbReference type="Rhea" id="RHEA:27647"/>
    </physiologicalReaction>
</comment>
<evidence type="ECO:0000256" key="6">
    <source>
        <dbReference type="ARBA" id="ARBA00022833"/>
    </source>
</evidence>
<evidence type="ECO:0000256" key="4">
    <source>
        <dbReference type="ARBA" id="ARBA00022723"/>
    </source>
</evidence>
<protein>
    <recommendedName>
        <fullName evidence="10">Purine nucleoside phosphorylase</fullName>
    </recommendedName>
</protein>
<dbReference type="CDD" id="cd16833">
    <property type="entry name" value="YfiH"/>
    <property type="match status" value="1"/>
</dbReference>
<dbReference type="InterPro" id="IPR038371">
    <property type="entry name" value="Cu_polyphenol_OxRdtase_sf"/>
</dbReference>
<evidence type="ECO:0000256" key="10">
    <source>
        <dbReference type="RuleBase" id="RU361274"/>
    </source>
</evidence>
<name>A0A2S6H3Z0_9GAMM</name>
<comment type="catalytic activity">
    <reaction evidence="9">
        <text>S-methyl-5'-thioadenosine + phosphate = 5-(methylsulfanyl)-alpha-D-ribose 1-phosphate + adenine</text>
        <dbReference type="Rhea" id="RHEA:11852"/>
        <dbReference type="ChEBI" id="CHEBI:16708"/>
        <dbReference type="ChEBI" id="CHEBI:17509"/>
        <dbReference type="ChEBI" id="CHEBI:43474"/>
        <dbReference type="ChEBI" id="CHEBI:58533"/>
        <dbReference type="EC" id="2.4.2.28"/>
    </reaction>
    <physiologicalReaction direction="left-to-right" evidence="9">
        <dbReference type="Rhea" id="RHEA:11853"/>
    </physiologicalReaction>
</comment>
<keyword evidence="5" id="KW-0378">Hydrolase</keyword>
<comment type="catalytic activity">
    <reaction evidence="8">
        <text>adenosine + phosphate = alpha-D-ribose 1-phosphate + adenine</text>
        <dbReference type="Rhea" id="RHEA:27642"/>
        <dbReference type="ChEBI" id="CHEBI:16335"/>
        <dbReference type="ChEBI" id="CHEBI:16708"/>
        <dbReference type="ChEBI" id="CHEBI:43474"/>
        <dbReference type="ChEBI" id="CHEBI:57720"/>
        <dbReference type="EC" id="2.4.2.1"/>
    </reaction>
    <physiologicalReaction direction="left-to-right" evidence="8">
        <dbReference type="Rhea" id="RHEA:27643"/>
    </physiologicalReaction>
</comment>
<dbReference type="AlphaFoldDB" id="A0A2S6H3Z0"/>
<dbReference type="Proteomes" id="UP000238071">
    <property type="component" value="Unassembled WGS sequence"/>
</dbReference>
<dbReference type="InterPro" id="IPR003730">
    <property type="entry name" value="Cu_polyphenol_OxRdtase"/>
</dbReference>
<keyword evidence="3" id="KW-0808">Transferase</keyword>
<reference evidence="11 12" key="1">
    <citation type="submission" date="2018-02" db="EMBL/GenBank/DDBJ databases">
        <title>Subsurface microbial communities from deep shales in Ohio and West Virginia, USA.</title>
        <authorList>
            <person name="Wrighton K."/>
        </authorList>
    </citation>
    <scope>NUCLEOTIDE SEQUENCE [LARGE SCALE GENOMIC DNA]</scope>
    <source>
        <strain evidence="11 12">OWC-G53F</strain>
    </source>
</reference>
<dbReference type="GO" id="GO:0017061">
    <property type="term" value="F:S-methyl-5-thioadenosine phosphorylase activity"/>
    <property type="evidence" value="ECO:0007669"/>
    <property type="project" value="UniProtKB-EC"/>
</dbReference>
<evidence type="ECO:0000256" key="1">
    <source>
        <dbReference type="ARBA" id="ARBA00000553"/>
    </source>
</evidence>
<dbReference type="PANTHER" id="PTHR30616">
    <property type="entry name" value="UNCHARACTERIZED PROTEIN YFIH"/>
    <property type="match status" value="1"/>
</dbReference>
<dbReference type="GO" id="GO:0005507">
    <property type="term" value="F:copper ion binding"/>
    <property type="evidence" value="ECO:0007669"/>
    <property type="project" value="TreeGrafter"/>
</dbReference>
<evidence type="ECO:0000256" key="3">
    <source>
        <dbReference type="ARBA" id="ARBA00022679"/>
    </source>
</evidence>
<keyword evidence="4" id="KW-0479">Metal-binding</keyword>
<evidence type="ECO:0000256" key="8">
    <source>
        <dbReference type="ARBA" id="ARBA00048968"/>
    </source>
</evidence>
<dbReference type="GO" id="GO:0016787">
    <property type="term" value="F:hydrolase activity"/>
    <property type="evidence" value="ECO:0007669"/>
    <property type="project" value="UniProtKB-KW"/>
</dbReference>
<dbReference type="PANTHER" id="PTHR30616:SF2">
    <property type="entry name" value="PURINE NUCLEOSIDE PHOSPHORYLASE LACC1"/>
    <property type="match status" value="1"/>
</dbReference>
<evidence type="ECO:0000256" key="7">
    <source>
        <dbReference type="ARBA" id="ARBA00047989"/>
    </source>
</evidence>
<evidence type="ECO:0000313" key="11">
    <source>
        <dbReference type="EMBL" id="PPK72212.1"/>
    </source>
</evidence>
<proteinExistence type="inferred from homology"/>
<evidence type="ECO:0000313" key="12">
    <source>
        <dbReference type="Proteomes" id="UP000238071"/>
    </source>
</evidence>
<keyword evidence="6" id="KW-0862">Zinc</keyword>
<dbReference type="Pfam" id="PF02578">
    <property type="entry name" value="Cu-oxidase_4"/>
    <property type="match status" value="1"/>
</dbReference>
<dbReference type="InterPro" id="IPR011324">
    <property type="entry name" value="Cytotoxic_necrot_fac-like_cat"/>
</dbReference>